<dbReference type="Pfam" id="PF11611">
    <property type="entry name" value="DUF4352"/>
    <property type="match status" value="2"/>
</dbReference>
<dbReference type="RefSeq" id="WP_267164355.1">
    <property type="nucleotide sequence ID" value="NZ_CP112974.1"/>
</dbReference>
<dbReference type="InterPro" id="IPR013783">
    <property type="entry name" value="Ig-like_fold"/>
</dbReference>
<dbReference type="GeneID" id="76632259"/>
<dbReference type="Gene3D" id="2.60.40.1240">
    <property type="match status" value="2"/>
</dbReference>
<feature type="region of interest" description="Disordered" evidence="2">
    <location>
        <begin position="19"/>
        <end position="65"/>
    </location>
</feature>
<dbReference type="AlphaFoldDB" id="A0ABD5WB10"/>
<dbReference type="InterPro" id="IPR029050">
    <property type="entry name" value="Immunoprotect_excell_Ig-like"/>
</dbReference>
<reference evidence="4 5" key="1">
    <citation type="journal article" date="2019" name="Int. J. Syst. Evol. Microbiol.">
        <title>The Global Catalogue of Microorganisms (GCM) 10K type strain sequencing project: providing services to taxonomists for standard genome sequencing and annotation.</title>
        <authorList>
            <consortium name="The Broad Institute Genomics Platform"/>
            <consortium name="The Broad Institute Genome Sequencing Center for Infectious Disease"/>
            <person name="Wu L."/>
            <person name="Ma J."/>
        </authorList>
    </citation>
    <scope>NUCLEOTIDE SEQUENCE [LARGE SCALE GENOMIC DNA]</scope>
    <source>
        <strain evidence="4 5">JCM 30072</strain>
    </source>
</reference>
<dbReference type="Proteomes" id="UP001596445">
    <property type="component" value="Unassembled WGS sequence"/>
</dbReference>
<dbReference type="InterPro" id="IPR029051">
    <property type="entry name" value="DUF4352"/>
</dbReference>
<gene>
    <name evidence="4" type="ORF">ACFQQG_19115</name>
</gene>
<sequence length="544" mass="60285">MKRRDYFTTIGALSVTGVLAGCSGEDDEEPTENNDDSELEEGDNSTDETNTETEEANDETEEREVVFEFTEATPQSESFSEGQEITVAATVENTGSIAGEQAVELEIQGETSETNTELESGEDTTVGITFEWSDFSPGTVEYTFTSADDEISGSFEIEEAPEAVFELSDVIADGETYSMDEEVVIGATVENTGDAPGSQTIEIDSDWYSYSEELELEPGENTEFGARWETAADIESDEAVGDLEYTIRTDDDEIMGSLTIEEPEEVEAVVGSLIESDDMALVVEDFERGVNLGEFVEPDDGNEFASASVALKNTSDDFVSVSNLLQTRIRDDENYSYDQTLFSGDEPSFNDGQFAPGEVERGAINFEIPEDATGLTLVWDFNSDLFTGLERALIDVEEETAVHTLEQNLQIDVYDVGTTVEFEDTEVTVNEMRTEEELGRFTEPETGNEYVIVDISIENQTGEQQRVSTAIQMMIKDGDGYSYQEDLGATVELDRAFDETSPIGDGETRRGEVVYEVEEGLSPLYWVFEFSLWNDGDKTFWELR</sequence>
<keyword evidence="5" id="KW-1185">Reference proteome</keyword>
<evidence type="ECO:0000256" key="2">
    <source>
        <dbReference type="SAM" id="MobiDB-lite"/>
    </source>
</evidence>
<name>A0ABD5WB10_9EURY</name>
<dbReference type="PROSITE" id="PS51257">
    <property type="entry name" value="PROKAR_LIPOPROTEIN"/>
    <property type="match status" value="1"/>
</dbReference>
<evidence type="ECO:0000256" key="1">
    <source>
        <dbReference type="ARBA" id="ARBA00022729"/>
    </source>
</evidence>
<feature type="compositionally biased region" description="Acidic residues" evidence="2">
    <location>
        <begin position="24"/>
        <end position="62"/>
    </location>
</feature>
<keyword evidence="1" id="KW-0732">Signal</keyword>
<dbReference type="EMBL" id="JBHSZI010000004">
    <property type="protein sequence ID" value="MFC7059932.1"/>
    <property type="molecule type" value="Genomic_DNA"/>
</dbReference>
<organism evidence="4 5">
    <name type="scientific">Halovenus salina</name>
    <dbReference type="NCBI Taxonomy" id="1510225"/>
    <lineage>
        <taxon>Archaea</taxon>
        <taxon>Methanobacteriati</taxon>
        <taxon>Methanobacteriota</taxon>
        <taxon>Stenosarchaea group</taxon>
        <taxon>Halobacteria</taxon>
        <taxon>Halobacteriales</taxon>
        <taxon>Haloarculaceae</taxon>
        <taxon>Halovenus</taxon>
    </lineage>
</organism>
<feature type="domain" description="DUF4352" evidence="3">
    <location>
        <begin position="414"/>
        <end position="536"/>
    </location>
</feature>
<comment type="caution">
    <text evidence="4">The sequence shown here is derived from an EMBL/GenBank/DDBJ whole genome shotgun (WGS) entry which is preliminary data.</text>
</comment>
<evidence type="ECO:0000313" key="5">
    <source>
        <dbReference type="Proteomes" id="UP001596445"/>
    </source>
</evidence>
<dbReference type="Gene3D" id="2.60.40.10">
    <property type="entry name" value="Immunoglobulins"/>
    <property type="match status" value="2"/>
</dbReference>
<proteinExistence type="predicted"/>
<protein>
    <submittedName>
        <fullName evidence="4">DUF4352 domain-containing protein</fullName>
    </submittedName>
</protein>
<evidence type="ECO:0000259" key="3">
    <source>
        <dbReference type="Pfam" id="PF11611"/>
    </source>
</evidence>
<accession>A0ABD5WB10</accession>
<feature type="domain" description="DUF4352" evidence="3">
    <location>
        <begin position="271"/>
        <end position="379"/>
    </location>
</feature>
<evidence type="ECO:0000313" key="4">
    <source>
        <dbReference type="EMBL" id="MFC7059932.1"/>
    </source>
</evidence>